<dbReference type="EMBL" id="GBXM01008480">
    <property type="protein sequence ID" value="JAI00098.1"/>
    <property type="molecule type" value="Transcribed_RNA"/>
</dbReference>
<protein>
    <submittedName>
        <fullName evidence="1">Uncharacterized protein</fullName>
    </submittedName>
</protein>
<reference evidence="1" key="2">
    <citation type="journal article" date="2015" name="Fish Shellfish Immunol.">
        <title>Early steps in the European eel (Anguilla anguilla)-Vibrio vulnificus interaction in the gills: Role of the RtxA13 toxin.</title>
        <authorList>
            <person name="Callol A."/>
            <person name="Pajuelo D."/>
            <person name="Ebbesson L."/>
            <person name="Teles M."/>
            <person name="MacKenzie S."/>
            <person name="Amaro C."/>
        </authorList>
    </citation>
    <scope>NUCLEOTIDE SEQUENCE</scope>
</reference>
<proteinExistence type="predicted"/>
<name>A0A0E9XBG2_ANGAN</name>
<accession>A0A0E9XBG2</accession>
<sequence length="31" mass="3474">MNVVFAQCETNTPKLLGEKIEMIISTLSFCI</sequence>
<dbReference type="AlphaFoldDB" id="A0A0E9XBG2"/>
<reference evidence="1" key="1">
    <citation type="submission" date="2014-11" db="EMBL/GenBank/DDBJ databases">
        <authorList>
            <person name="Amaro Gonzalez C."/>
        </authorList>
    </citation>
    <scope>NUCLEOTIDE SEQUENCE</scope>
</reference>
<organism evidence="1">
    <name type="scientific">Anguilla anguilla</name>
    <name type="common">European freshwater eel</name>
    <name type="synonym">Muraena anguilla</name>
    <dbReference type="NCBI Taxonomy" id="7936"/>
    <lineage>
        <taxon>Eukaryota</taxon>
        <taxon>Metazoa</taxon>
        <taxon>Chordata</taxon>
        <taxon>Craniata</taxon>
        <taxon>Vertebrata</taxon>
        <taxon>Euteleostomi</taxon>
        <taxon>Actinopterygii</taxon>
        <taxon>Neopterygii</taxon>
        <taxon>Teleostei</taxon>
        <taxon>Anguilliformes</taxon>
        <taxon>Anguillidae</taxon>
        <taxon>Anguilla</taxon>
    </lineage>
</organism>
<evidence type="ECO:0000313" key="1">
    <source>
        <dbReference type="EMBL" id="JAI00098.1"/>
    </source>
</evidence>